<dbReference type="Proteomes" id="UP000523863">
    <property type="component" value="Unassembled WGS sequence"/>
</dbReference>
<dbReference type="PANTHER" id="PTHR46211">
    <property type="entry name" value="GLYCEROPHOSPHORYL DIESTER PHOSPHODIESTERASE"/>
    <property type="match status" value="1"/>
</dbReference>
<dbReference type="PANTHER" id="PTHR46211:SF13">
    <property type="entry name" value="GLYCEROPHOSPHODIESTER PHOSPHODIESTERASE 1-RELATED"/>
    <property type="match status" value="1"/>
</dbReference>
<dbReference type="SUPFAM" id="SSF51695">
    <property type="entry name" value="PLC-like phosphodiesterases"/>
    <property type="match status" value="1"/>
</dbReference>
<sequence length="286" mass="31316">MRIQFFAHRGSSATFAENTRASYLQAIAEGADGVECDVHLTEDFEVVCHHDFELGRTSDGTGSVSSLTLAQLREFDFSSWKGKRIPDEFGSKSSQLVTLGELIELCVAAGRKLGLAIELKHPSPYGRRLEERVLEVLMQHGWDPESSRIGDVRVSLMSFDPDSITYMNESVGREFLCQLVSDVTDEAVEEVLAFGQLGRTAVTNVLTGALNRGLENIDAGVAGIAGPGVEFVRAHEDLVRSWVASGRMLRVWTVDALADAGYLVGLGVQQLTSNRPAPLRRELLHK</sequence>
<comment type="caution">
    <text evidence="2">The sequence shown here is derived from an EMBL/GenBank/DDBJ whole genome shotgun (WGS) entry which is preliminary data.</text>
</comment>
<feature type="domain" description="GP-PDE" evidence="1">
    <location>
        <begin position="3"/>
        <end position="283"/>
    </location>
</feature>
<protein>
    <submittedName>
        <fullName evidence="2">Glycerophosphoryl diester phosphodiesterase</fullName>
        <ecNumber evidence="2">3.1.4.46</ecNumber>
    </submittedName>
</protein>
<dbReference type="InterPro" id="IPR017946">
    <property type="entry name" value="PLC-like_Pdiesterase_TIM-brl"/>
</dbReference>
<name>A0A7W8YBY8_9MICC</name>
<keyword evidence="2" id="KW-0378">Hydrolase</keyword>
<keyword evidence="3" id="KW-1185">Reference proteome</keyword>
<dbReference type="InterPro" id="IPR030395">
    <property type="entry name" value="GP_PDE_dom"/>
</dbReference>
<reference evidence="2 3" key="1">
    <citation type="submission" date="2020-08" db="EMBL/GenBank/DDBJ databases">
        <title>Sequencing the genomes of 1000 actinobacteria strains.</title>
        <authorList>
            <person name="Klenk H.-P."/>
        </authorList>
    </citation>
    <scope>NUCLEOTIDE SEQUENCE [LARGE SCALE GENOMIC DNA]</scope>
    <source>
        <strain evidence="2 3">DSM 23694</strain>
    </source>
</reference>
<organism evidence="2 3">
    <name type="scientific">Neomicrococcus lactis</name>
    <dbReference type="NCBI Taxonomy" id="732241"/>
    <lineage>
        <taxon>Bacteria</taxon>
        <taxon>Bacillati</taxon>
        <taxon>Actinomycetota</taxon>
        <taxon>Actinomycetes</taxon>
        <taxon>Micrococcales</taxon>
        <taxon>Micrococcaceae</taxon>
        <taxon>Neomicrococcus</taxon>
    </lineage>
</organism>
<gene>
    <name evidence="2" type="ORF">BKA12_001804</name>
</gene>
<evidence type="ECO:0000313" key="3">
    <source>
        <dbReference type="Proteomes" id="UP000523863"/>
    </source>
</evidence>
<evidence type="ECO:0000313" key="2">
    <source>
        <dbReference type="EMBL" id="MBB5598724.1"/>
    </source>
</evidence>
<dbReference type="AlphaFoldDB" id="A0A7W8YBY8"/>
<dbReference type="Pfam" id="PF03009">
    <property type="entry name" value="GDPD"/>
    <property type="match status" value="1"/>
</dbReference>
<dbReference type="EC" id="3.1.4.46" evidence="2"/>
<accession>A0A7W8YBY8</accession>
<dbReference type="PROSITE" id="PS51704">
    <property type="entry name" value="GP_PDE"/>
    <property type="match status" value="1"/>
</dbReference>
<dbReference type="EMBL" id="JACHBL010000001">
    <property type="protein sequence ID" value="MBB5598724.1"/>
    <property type="molecule type" value="Genomic_DNA"/>
</dbReference>
<proteinExistence type="predicted"/>
<evidence type="ECO:0000259" key="1">
    <source>
        <dbReference type="PROSITE" id="PS51704"/>
    </source>
</evidence>
<dbReference type="RefSeq" id="WP_183642853.1">
    <property type="nucleotide sequence ID" value="NZ_JACHBL010000001.1"/>
</dbReference>
<dbReference type="GO" id="GO:0008889">
    <property type="term" value="F:glycerophosphodiester phosphodiesterase activity"/>
    <property type="evidence" value="ECO:0007669"/>
    <property type="project" value="UniProtKB-EC"/>
</dbReference>
<dbReference type="GO" id="GO:0006629">
    <property type="term" value="P:lipid metabolic process"/>
    <property type="evidence" value="ECO:0007669"/>
    <property type="project" value="InterPro"/>
</dbReference>
<dbReference type="Gene3D" id="3.20.20.190">
    <property type="entry name" value="Phosphatidylinositol (PI) phosphodiesterase"/>
    <property type="match status" value="1"/>
</dbReference>